<comment type="caution">
    <text evidence="2">The sequence shown here is derived from an EMBL/GenBank/DDBJ whole genome shotgun (WGS) entry which is preliminary data.</text>
</comment>
<name>A0ABR9MU12_9MICO</name>
<evidence type="ECO:0000313" key="2">
    <source>
        <dbReference type="EMBL" id="MBE1874556.1"/>
    </source>
</evidence>
<dbReference type="RefSeq" id="WP_192861125.1">
    <property type="nucleotide sequence ID" value="NZ_JADAQT010000037.1"/>
</dbReference>
<keyword evidence="3" id="KW-1185">Reference proteome</keyword>
<dbReference type="Proteomes" id="UP000625527">
    <property type="component" value="Unassembled WGS sequence"/>
</dbReference>
<evidence type="ECO:0008006" key="4">
    <source>
        <dbReference type="Google" id="ProtNLM"/>
    </source>
</evidence>
<accession>A0ABR9MU12</accession>
<feature type="transmembrane region" description="Helical" evidence="1">
    <location>
        <begin position="64"/>
        <end position="82"/>
    </location>
</feature>
<keyword evidence="1" id="KW-0472">Membrane</keyword>
<feature type="transmembrane region" description="Helical" evidence="1">
    <location>
        <begin position="28"/>
        <end position="52"/>
    </location>
</feature>
<evidence type="ECO:0000256" key="1">
    <source>
        <dbReference type="SAM" id="Phobius"/>
    </source>
</evidence>
<dbReference type="EMBL" id="JADAQT010000037">
    <property type="protein sequence ID" value="MBE1874556.1"/>
    <property type="molecule type" value="Genomic_DNA"/>
</dbReference>
<reference evidence="2 3" key="1">
    <citation type="submission" date="2020-10" db="EMBL/GenBank/DDBJ databases">
        <title>Myceligenerans pegani sp. nov., an endophytic actinomycete isolated from Peganum harmala L. in Xinjiang, China.</title>
        <authorList>
            <person name="Xin L."/>
        </authorList>
    </citation>
    <scope>NUCLEOTIDE SEQUENCE [LARGE SCALE GENOMIC DNA]</scope>
    <source>
        <strain evidence="2 3">TRM65318</strain>
    </source>
</reference>
<feature type="non-terminal residue" evidence="2">
    <location>
        <position position="1"/>
    </location>
</feature>
<proteinExistence type="predicted"/>
<evidence type="ECO:0000313" key="3">
    <source>
        <dbReference type="Proteomes" id="UP000625527"/>
    </source>
</evidence>
<protein>
    <recommendedName>
        <fullName evidence="4">Chromate transporter</fullName>
    </recommendedName>
</protein>
<organism evidence="2 3">
    <name type="scientific">Myceligenerans pegani</name>
    <dbReference type="NCBI Taxonomy" id="2776917"/>
    <lineage>
        <taxon>Bacteria</taxon>
        <taxon>Bacillati</taxon>
        <taxon>Actinomycetota</taxon>
        <taxon>Actinomycetes</taxon>
        <taxon>Micrococcales</taxon>
        <taxon>Promicromonosporaceae</taxon>
        <taxon>Myceligenerans</taxon>
    </lineage>
</organism>
<keyword evidence="1" id="KW-1133">Transmembrane helix</keyword>
<gene>
    <name evidence="2" type="ORF">IHE71_02400</name>
</gene>
<feature type="transmembrane region" description="Helical" evidence="1">
    <location>
        <begin position="89"/>
        <end position="107"/>
    </location>
</feature>
<sequence length="108" mass="11143">AAATPGVAPRPGRAARFLGALLRWVPRLLLLAAVALTLGAIGPTSLVPWLAYVTSLPVDVVRPAEGPLVAVVALLVAVMLRSAGHRMHVWFYVLGMLAVAGGAISLAM</sequence>
<keyword evidence="1" id="KW-0812">Transmembrane</keyword>